<keyword evidence="1" id="KW-1133">Transmembrane helix</keyword>
<sequence length="105" mass="11305">MKNQKITLIGLILPSLPVGAFILLALLSFIINNAISSIIAVDKLILLTVGLTPVICILGAIVSIIALFKSEMKMAPFMALALNIALLIVLLCFSKPIFIEFKLVI</sequence>
<keyword evidence="1" id="KW-0812">Transmembrane</keyword>
<name>X0UT63_9ZZZZ</name>
<comment type="caution">
    <text evidence="2">The sequence shown here is derived from an EMBL/GenBank/DDBJ whole genome shotgun (WGS) entry which is preliminary data.</text>
</comment>
<protein>
    <submittedName>
        <fullName evidence="2">Uncharacterized protein</fullName>
    </submittedName>
</protein>
<feature type="transmembrane region" description="Helical" evidence="1">
    <location>
        <begin position="6"/>
        <end position="32"/>
    </location>
</feature>
<dbReference type="AlphaFoldDB" id="X0UT63"/>
<proteinExistence type="predicted"/>
<feature type="transmembrane region" description="Helical" evidence="1">
    <location>
        <begin position="74"/>
        <end position="93"/>
    </location>
</feature>
<reference evidence="2" key="1">
    <citation type="journal article" date="2014" name="Front. Microbiol.">
        <title>High frequency of phylogenetically diverse reductive dehalogenase-homologous genes in deep subseafloor sedimentary metagenomes.</title>
        <authorList>
            <person name="Kawai M."/>
            <person name="Futagami T."/>
            <person name="Toyoda A."/>
            <person name="Takaki Y."/>
            <person name="Nishi S."/>
            <person name="Hori S."/>
            <person name="Arai W."/>
            <person name="Tsubouchi T."/>
            <person name="Morono Y."/>
            <person name="Uchiyama I."/>
            <person name="Ito T."/>
            <person name="Fujiyama A."/>
            <person name="Inagaki F."/>
            <person name="Takami H."/>
        </authorList>
    </citation>
    <scope>NUCLEOTIDE SEQUENCE</scope>
    <source>
        <strain evidence="2">Expedition CK06-06</strain>
    </source>
</reference>
<evidence type="ECO:0000313" key="2">
    <source>
        <dbReference type="EMBL" id="GAG08920.1"/>
    </source>
</evidence>
<accession>X0UT63</accession>
<evidence type="ECO:0000256" key="1">
    <source>
        <dbReference type="SAM" id="Phobius"/>
    </source>
</evidence>
<feature type="transmembrane region" description="Helical" evidence="1">
    <location>
        <begin position="44"/>
        <end position="68"/>
    </location>
</feature>
<dbReference type="EMBL" id="BARS01028473">
    <property type="protein sequence ID" value="GAG08920.1"/>
    <property type="molecule type" value="Genomic_DNA"/>
</dbReference>
<gene>
    <name evidence="2" type="ORF">S01H1_44631</name>
</gene>
<keyword evidence="1" id="KW-0472">Membrane</keyword>
<organism evidence="2">
    <name type="scientific">marine sediment metagenome</name>
    <dbReference type="NCBI Taxonomy" id="412755"/>
    <lineage>
        <taxon>unclassified sequences</taxon>
        <taxon>metagenomes</taxon>
        <taxon>ecological metagenomes</taxon>
    </lineage>
</organism>